<dbReference type="GO" id="GO:0005773">
    <property type="term" value="C:vacuole"/>
    <property type="evidence" value="ECO:0007669"/>
    <property type="project" value="TreeGrafter"/>
</dbReference>
<proteinExistence type="inferred from homology"/>
<evidence type="ECO:0000256" key="2">
    <source>
        <dbReference type="ARBA" id="ARBA00004914"/>
    </source>
</evidence>
<dbReference type="Pfam" id="PF13347">
    <property type="entry name" value="MFS_2"/>
    <property type="match status" value="1"/>
</dbReference>
<protein>
    <recommendedName>
        <fullName evidence="13">Major facilitator superfamily (MFS) profile domain-containing protein</fullName>
    </recommendedName>
</protein>
<evidence type="ECO:0000256" key="8">
    <source>
        <dbReference type="ARBA" id="ARBA00022989"/>
    </source>
</evidence>
<evidence type="ECO:0000256" key="10">
    <source>
        <dbReference type="SAM" id="Phobius"/>
    </source>
</evidence>
<keyword evidence="12" id="KW-1185">Reference proteome</keyword>
<accession>A0A445A7P3</accession>
<comment type="similarity">
    <text evidence="3">Belongs to the glycoside-pentoside-hexuronide (GPH) cation symporter transporter (TC 2.A.2.4) family.</text>
</comment>
<gene>
    <name evidence="11" type="ORF">Ahy_B03g067700</name>
</gene>
<dbReference type="Proteomes" id="UP000289738">
    <property type="component" value="Chromosome B03"/>
</dbReference>
<sequence length="160" mass="17499">MEFLSLNLENQSPLPPKPNLLRQIIVVASIAAGVQFGWALQLSLLTPYAHLLGIPQASAAYILFCGPISEMLVQPIVGYYSDRCTSWFGRQRPFIALGTLAVAIAVLFIGYATDMGHMFGDSLEKNVRSRAIVIFVILDVVNNMLQTPCRELLANFAAGD</sequence>
<dbReference type="Gene3D" id="1.20.1250.20">
    <property type="entry name" value="MFS general substrate transporter like domains"/>
    <property type="match status" value="1"/>
</dbReference>
<evidence type="ECO:0000256" key="6">
    <source>
        <dbReference type="ARBA" id="ARBA00022692"/>
    </source>
</evidence>
<keyword evidence="7" id="KW-0769">Symport</keyword>
<evidence type="ECO:0000256" key="1">
    <source>
        <dbReference type="ARBA" id="ARBA00004141"/>
    </source>
</evidence>
<evidence type="ECO:0000313" key="12">
    <source>
        <dbReference type="Proteomes" id="UP000289738"/>
    </source>
</evidence>
<comment type="subcellular location">
    <subcellularLocation>
        <location evidence="1">Membrane</location>
        <topology evidence="1">Multi-pass membrane protein</topology>
    </subcellularLocation>
</comment>
<dbReference type="AlphaFoldDB" id="A0A445A7P3"/>
<reference evidence="11 12" key="1">
    <citation type="submission" date="2019-01" db="EMBL/GenBank/DDBJ databases">
        <title>Sequencing of cultivated peanut Arachis hypogaea provides insights into genome evolution and oil improvement.</title>
        <authorList>
            <person name="Chen X."/>
        </authorList>
    </citation>
    <scope>NUCLEOTIDE SEQUENCE [LARGE SCALE GENOMIC DNA]</scope>
    <source>
        <strain evidence="12">cv. Fuhuasheng</strain>
        <tissue evidence="11">Leaves</tissue>
    </source>
</reference>
<keyword evidence="9 10" id="KW-0472">Membrane</keyword>
<dbReference type="SUPFAM" id="SSF103473">
    <property type="entry name" value="MFS general substrate transporter"/>
    <property type="match status" value="1"/>
</dbReference>
<dbReference type="EMBL" id="SDMP01000013">
    <property type="protein sequence ID" value="RYR22419.1"/>
    <property type="molecule type" value="Genomic_DNA"/>
</dbReference>
<evidence type="ECO:0000256" key="5">
    <source>
        <dbReference type="ARBA" id="ARBA00022597"/>
    </source>
</evidence>
<evidence type="ECO:0000256" key="7">
    <source>
        <dbReference type="ARBA" id="ARBA00022847"/>
    </source>
</evidence>
<keyword evidence="6 10" id="KW-0812">Transmembrane</keyword>
<dbReference type="GO" id="GO:0008506">
    <property type="term" value="F:sucrose:proton symporter activity"/>
    <property type="evidence" value="ECO:0007669"/>
    <property type="project" value="TreeGrafter"/>
</dbReference>
<evidence type="ECO:0000313" key="11">
    <source>
        <dbReference type="EMBL" id="RYR22419.1"/>
    </source>
</evidence>
<comment type="pathway">
    <text evidence="2">Glycan biosynthesis; sucrose metabolism.</text>
</comment>
<comment type="caution">
    <text evidence="11">The sequence shown here is derived from an EMBL/GenBank/DDBJ whole genome shotgun (WGS) entry which is preliminary data.</text>
</comment>
<evidence type="ECO:0000256" key="4">
    <source>
        <dbReference type="ARBA" id="ARBA00022448"/>
    </source>
</evidence>
<organism evidence="11 12">
    <name type="scientific">Arachis hypogaea</name>
    <name type="common">Peanut</name>
    <dbReference type="NCBI Taxonomy" id="3818"/>
    <lineage>
        <taxon>Eukaryota</taxon>
        <taxon>Viridiplantae</taxon>
        <taxon>Streptophyta</taxon>
        <taxon>Embryophyta</taxon>
        <taxon>Tracheophyta</taxon>
        <taxon>Spermatophyta</taxon>
        <taxon>Magnoliopsida</taxon>
        <taxon>eudicotyledons</taxon>
        <taxon>Gunneridae</taxon>
        <taxon>Pentapetalae</taxon>
        <taxon>rosids</taxon>
        <taxon>fabids</taxon>
        <taxon>Fabales</taxon>
        <taxon>Fabaceae</taxon>
        <taxon>Papilionoideae</taxon>
        <taxon>50 kb inversion clade</taxon>
        <taxon>dalbergioids sensu lato</taxon>
        <taxon>Dalbergieae</taxon>
        <taxon>Pterocarpus clade</taxon>
        <taxon>Arachis</taxon>
    </lineage>
</organism>
<name>A0A445A7P3_ARAHY</name>
<feature type="transmembrane region" description="Helical" evidence="10">
    <location>
        <begin position="20"/>
        <end position="40"/>
    </location>
</feature>
<keyword evidence="4" id="KW-0813">Transport</keyword>
<evidence type="ECO:0000256" key="3">
    <source>
        <dbReference type="ARBA" id="ARBA00007134"/>
    </source>
</evidence>
<keyword evidence="8 10" id="KW-1133">Transmembrane helix</keyword>
<dbReference type="PANTHER" id="PTHR19432:SF70">
    <property type="entry name" value="SUCROSE TRANSPORT PROTEIN SUC1-RELATED"/>
    <property type="match status" value="1"/>
</dbReference>
<feature type="transmembrane region" description="Helical" evidence="10">
    <location>
        <begin position="60"/>
        <end position="81"/>
    </location>
</feature>
<keyword evidence="5" id="KW-0762">Sugar transport</keyword>
<evidence type="ECO:0008006" key="13">
    <source>
        <dbReference type="Google" id="ProtNLM"/>
    </source>
</evidence>
<feature type="transmembrane region" description="Helical" evidence="10">
    <location>
        <begin position="93"/>
        <end position="112"/>
    </location>
</feature>
<dbReference type="GO" id="GO:0005886">
    <property type="term" value="C:plasma membrane"/>
    <property type="evidence" value="ECO:0007669"/>
    <property type="project" value="TreeGrafter"/>
</dbReference>
<dbReference type="InterPro" id="IPR036259">
    <property type="entry name" value="MFS_trans_sf"/>
</dbReference>
<evidence type="ECO:0000256" key="9">
    <source>
        <dbReference type="ARBA" id="ARBA00023136"/>
    </source>
</evidence>
<dbReference type="PANTHER" id="PTHR19432">
    <property type="entry name" value="SUGAR TRANSPORTER"/>
    <property type="match status" value="1"/>
</dbReference>